<dbReference type="Gene3D" id="3.40.50.300">
    <property type="entry name" value="P-loop containing nucleotide triphosphate hydrolases"/>
    <property type="match status" value="1"/>
</dbReference>
<dbReference type="Proteomes" id="UP000628710">
    <property type="component" value="Unassembled WGS sequence"/>
</dbReference>
<evidence type="ECO:0000256" key="2">
    <source>
        <dbReference type="ARBA" id="ARBA00022840"/>
    </source>
</evidence>
<dbReference type="GO" id="GO:0000160">
    <property type="term" value="P:phosphorelay signal transduction system"/>
    <property type="evidence" value="ECO:0007669"/>
    <property type="project" value="InterPro"/>
</dbReference>
<dbReference type="AlphaFoldDB" id="A0A934JKP4"/>
<dbReference type="GO" id="GO:0005829">
    <property type="term" value="C:cytosol"/>
    <property type="evidence" value="ECO:0007669"/>
    <property type="project" value="TreeGrafter"/>
</dbReference>
<feature type="modified residue" description="4-aspartylphosphate" evidence="3">
    <location>
        <position position="66"/>
    </location>
</feature>
<dbReference type="PROSITE" id="PS50110">
    <property type="entry name" value="RESPONSE_REGULATORY"/>
    <property type="match status" value="1"/>
</dbReference>
<reference evidence="5" key="1">
    <citation type="submission" date="2020-12" db="EMBL/GenBank/DDBJ databases">
        <title>Marinomonas arctica sp. nov., a psychrotolerant bacterium isolated from the Arctic.</title>
        <authorList>
            <person name="Zhang Y."/>
        </authorList>
    </citation>
    <scope>NUCLEOTIDE SEQUENCE</scope>
    <source>
        <strain evidence="5">C1424</strain>
    </source>
</reference>
<keyword evidence="3" id="KW-0597">Phosphoprotein</keyword>
<dbReference type="InterPro" id="IPR011006">
    <property type="entry name" value="CheY-like_superfamily"/>
</dbReference>
<dbReference type="InterPro" id="IPR027417">
    <property type="entry name" value="P-loop_NTPase"/>
</dbReference>
<evidence type="ECO:0000313" key="6">
    <source>
        <dbReference type="Proteomes" id="UP000628710"/>
    </source>
</evidence>
<keyword evidence="6" id="KW-1185">Reference proteome</keyword>
<dbReference type="Gene3D" id="3.40.50.2300">
    <property type="match status" value="1"/>
</dbReference>
<keyword evidence="5" id="KW-0418">Kinase</keyword>
<dbReference type="InterPro" id="IPR001789">
    <property type="entry name" value="Sig_transdc_resp-reg_receiver"/>
</dbReference>
<evidence type="ECO:0000313" key="5">
    <source>
        <dbReference type="EMBL" id="MBJ7536143.1"/>
    </source>
</evidence>
<keyword evidence="5" id="KW-0808">Transferase</keyword>
<protein>
    <submittedName>
        <fullName evidence="5">Histidine kinase</fullName>
    </submittedName>
</protein>
<dbReference type="GO" id="GO:0016301">
    <property type="term" value="F:kinase activity"/>
    <property type="evidence" value="ECO:0007669"/>
    <property type="project" value="UniProtKB-KW"/>
</dbReference>
<comment type="caution">
    <text evidence="5">The sequence shown here is derived from an EMBL/GenBank/DDBJ whole genome shotgun (WGS) entry which is preliminary data.</text>
</comment>
<feature type="domain" description="Response regulatory" evidence="4">
    <location>
        <begin position="14"/>
        <end position="131"/>
    </location>
</feature>
<keyword evidence="2" id="KW-0067">ATP-binding</keyword>
<evidence type="ECO:0000259" key="4">
    <source>
        <dbReference type="PROSITE" id="PS50110"/>
    </source>
</evidence>
<proteinExistence type="predicted"/>
<organism evidence="5 6">
    <name type="scientific">Marinomonas transparens</name>
    <dbReference type="NCBI Taxonomy" id="2795388"/>
    <lineage>
        <taxon>Bacteria</taxon>
        <taxon>Pseudomonadati</taxon>
        <taxon>Pseudomonadota</taxon>
        <taxon>Gammaproteobacteria</taxon>
        <taxon>Oceanospirillales</taxon>
        <taxon>Oceanospirillaceae</taxon>
        <taxon>Marinomonas</taxon>
    </lineage>
</organism>
<sequence>MSDMNPTESDGQQPLVVFSSNGIECKAFEENLTRLGYASDYALAGGVTEAIDWVKSHTVPPLLFVDIDDEASPFEMLAELSAICGPVCSIVPFGSKQSVDLYRALLANGMFDYLAKPVPLDMLANTIQGAEKGAREESLTGRTIAVTGASGGVGVTLVSVGLAKLLSEKRHLMTSLVDFDRKNGVAALMLGHQGEAGLAGALNADNIDTRLLRRSIGKAAERLYLVAQQPDFYAEEFADSTKVLELGGSLCRMFNQVVWDLPAAKPHGSLDVLLHAQTRIIVTDFTVTDARNTLRLLKELGDETSGQRILLVHNDARHAGKSVITQKAFEDFVGRQVDVLLPHVGVKMNASLLEGKVSFDACPELVTPLLKLADLACGRPPEAEQGKPVGIVKRIVDLLKPNKNPTLKFKRD</sequence>
<dbReference type="InterPro" id="IPR050625">
    <property type="entry name" value="ParA/MinD_ATPase"/>
</dbReference>
<dbReference type="SUPFAM" id="SSF52540">
    <property type="entry name" value="P-loop containing nucleoside triphosphate hydrolases"/>
    <property type="match status" value="1"/>
</dbReference>
<dbReference type="RefSeq" id="WP_199466224.1">
    <property type="nucleotide sequence ID" value="NZ_JAEMNX010000001.1"/>
</dbReference>
<dbReference type="EMBL" id="JAEMNX010000001">
    <property type="protein sequence ID" value="MBJ7536143.1"/>
    <property type="molecule type" value="Genomic_DNA"/>
</dbReference>
<dbReference type="GO" id="GO:0009898">
    <property type="term" value="C:cytoplasmic side of plasma membrane"/>
    <property type="evidence" value="ECO:0007669"/>
    <property type="project" value="TreeGrafter"/>
</dbReference>
<evidence type="ECO:0000256" key="3">
    <source>
        <dbReference type="PROSITE-ProRule" id="PRU00169"/>
    </source>
</evidence>
<name>A0A934JKP4_9GAMM</name>
<dbReference type="PANTHER" id="PTHR43384">
    <property type="entry name" value="SEPTUM SITE-DETERMINING PROTEIN MIND HOMOLOG, CHLOROPLASTIC-RELATED"/>
    <property type="match status" value="1"/>
</dbReference>
<dbReference type="PANTHER" id="PTHR43384:SF6">
    <property type="entry name" value="SEPTUM SITE-DETERMINING PROTEIN MIND HOMOLOG, CHLOROPLASTIC"/>
    <property type="match status" value="1"/>
</dbReference>
<dbReference type="SUPFAM" id="SSF52172">
    <property type="entry name" value="CheY-like"/>
    <property type="match status" value="1"/>
</dbReference>
<dbReference type="GO" id="GO:0005524">
    <property type="term" value="F:ATP binding"/>
    <property type="evidence" value="ECO:0007669"/>
    <property type="project" value="UniProtKB-KW"/>
</dbReference>
<evidence type="ECO:0000256" key="1">
    <source>
        <dbReference type="ARBA" id="ARBA00022741"/>
    </source>
</evidence>
<dbReference type="GO" id="GO:0051782">
    <property type="term" value="P:negative regulation of cell division"/>
    <property type="evidence" value="ECO:0007669"/>
    <property type="project" value="TreeGrafter"/>
</dbReference>
<accession>A0A934JKP4</accession>
<dbReference type="GO" id="GO:0016887">
    <property type="term" value="F:ATP hydrolysis activity"/>
    <property type="evidence" value="ECO:0007669"/>
    <property type="project" value="TreeGrafter"/>
</dbReference>
<keyword evidence="1" id="KW-0547">Nucleotide-binding</keyword>
<gene>
    <name evidence="5" type="ORF">I8J31_00470</name>
</gene>